<gene>
    <name evidence="2" type="ORF">METZ01_LOCUS188631</name>
</gene>
<proteinExistence type="predicted"/>
<dbReference type="AlphaFoldDB" id="A0A382DDP4"/>
<keyword evidence="1" id="KW-0812">Transmembrane</keyword>
<accession>A0A382DDP4</accession>
<sequence>MFNRYTLLLITGLIFGQSNISFVRFYLNEHNYISDIRLMASERFGDPHIQVFYNNQKLPIIKEWVDEKGETNRKEVLEYDGKTLIRCYFLNLDQEADSLIQFGKDEPWSEEFRKSFDNKIRNYFDGQESKFILNESSQIDLIQ</sequence>
<evidence type="ECO:0000313" key="2">
    <source>
        <dbReference type="EMBL" id="SVB35777.1"/>
    </source>
</evidence>
<protein>
    <submittedName>
        <fullName evidence="2">Uncharacterized protein</fullName>
    </submittedName>
</protein>
<feature type="transmembrane region" description="Helical" evidence="1">
    <location>
        <begin position="6"/>
        <end position="27"/>
    </location>
</feature>
<keyword evidence="1" id="KW-0472">Membrane</keyword>
<keyword evidence="1" id="KW-1133">Transmembrane helix</keyword>
<reference evidence="2" key="1">
    <citation type="submission" date="2018-05" db="EMBL/GenBank/DDBJ databases">
        <authorList>
            <person name="Lanie J.A."/>
            <person name="Ng W.-L."/>
            <person name="Kazmierczak K.M."/>
            <person name="Andrzejewski T.M."/>
            <person name="Davidsen T.M."/>
            <person name="Wayne K.J."/>
            <person name="Tettelin H."/>
            <person name="Glass J.I."/>
            <person name="Rusch D."/>
            <person name="Podicherti R."/>
            <person name="Tsui H.-C.T."/>
            <person name="Winkler M.E."/>
        </authorList>
    </citation>
    <scope>NUCLEOTIDE SEQUENCE</scope>
</reference>
<name>A0A382DDP4_9ZZZZ</name>
<feature type="non-terminal residue" evidence="2">
    <location>
        <position position="143"/>
    </location>
</feature>
<dbReference type="EMBL" id="UINC01038572">
    <property type="protein sequence ID" value="SVB35777.1"/>
    <property type="molecule type" value="Genomic_DNA"/>
</dbReference>
<evidence type="ECO:0000256" key="1">
    <source>
        <dbReference type="SAM" id="Phobius"/>
    </source>
</evidence>
<organism evidence="2">
    <name type="scientific">marine metagenome</name>
    <dbReference type="NCBI Taxonomy" id="408172"/>
    <lineage>
        <taxon>unclassified sequences</taxon>
        <taxon>metagenomes</taxon>
        <taxon>ecological metagenomes</taxon>
    </lineage>
</organism>